<accession>D2HFD6</accession>
<feature type="transmembrane region" description="Helical" evidence="1">
    <location>
        <begin position="6"/>
        <end position="23"/>
    </location>
</feature>
<dbReference type="InParanoid" id="D2HFD6"/>
<gene>
    <name evidence="2" type="ORF">PANDA_009595</name>
</gene>
<keyword evidence="1" id="KW-1133">Transmembrane helix</keyword>
<proteinExistence type="predicted"/>
<keyword evidence="1" id="KW-0472">Membrane</keyword>
<dbReference type="EMBL" id="GL192784">
    <property type="protein sequence ID" value="EFB18139.1"/>
    <property type="molecule type" value="Genomic_DNA"/>
</dbReference>
<evidence type="ECO:0000313" key="2">
    <source>
        <dbReference type="EMBL" id="EFB18139.1"/>
    </source>
</evidence>
<name>D2HFD6_AILME</name>
<evidence type="ECO:0000256" key="1">
    <source>
        <dbReference type="SAM" id="Phobius"/>
    </source>
</evidence>
<keyword evidence="1" id="KW-0812">Transmembrane</keyword>
<reference evidence="2" key="1">
    <citation type="journal article" date="2010" name="Nature">
        <title>The sequence and de novo assembly of the giant panda genome.</title>
        <authorList>
            <person name="Li R."/>
            <person name="Fan W."/>
            <person name="Tian G."/>
            <person name="Zhu H."/>
            <person name="He L."/>
            <person name="Cai J."/>
            <person name="Huang Q."/>
            <person name="Cai Q."/>
            <person name="Li B."/>
            <person name="Bai Y."/>
            <person name="Zhang Z."/>
            <person name="Zhang Y."/>
            <person name="Wang W."/>
            <person name="Li J."/>
            <person name="Wei F."/>
            <person name="Li H."/>
            <person name="Jian M."/>
            <person name="Li J."/>
            <person name="Zhang Z."/>
            <person name="Nielsen R."/>
            <person name="Li D."/>
            <person name="Gu W."/>
            <person name="Yang Z."/>
            <person name="Xuan Z."/>
            <person name="Ryder O.A."/>
            <person name="Leung F.C."/>
            <person name="Zhou Y."/>
            <person name="Cao J."/>
            <person name="Sun X."/>
            <person name="Fu Y."/>
            <person name="Fang X."/>
            <person name="Guo X."/>
            <person name="Wang B."/>
            <person name="Hou R."/>
            <person name="Shen F."/>
            <person name="Mu B."/>
            <person name="Ni P."/>
            <person name="Lin R."/>
            <person name="Qian W."/>
            <person name="Wang G."/>
            <person name="Yu C."/>
            <person name="Nie W."/>
            <person name="Wang J."/>
            <person name="Wu Z."/>
            <person name="Liang H."/>
            <person name="Min J."/>
            <person name="Wu Q."/>
            <person name="Cheng S."/>
            <person name="Ruan J."/>
            <person name="Wang M."/>
            <person name="Shi Z."/>
            <person name="Wen M."/>
            <person name="Liu B."/>
            <person name="Ren X."/>
            <person name="Zheng H."/>
            <person name="Dong D."/>
            <person name="Cook K."/>
            <person name="Shan G."/>
            <person name="Zhang H."/>
            <person name="Kosiol C."/>
            <person name="Xie X."/>
            <person name="Lu Z."/>
            <person name="Zheng H."/>
            <person name="Li Y."/>
            <person name="Steiner C.C."/>
            <person name="Lam T.T."/>
            <person name="Lin S."/>
            <person name="Zhang Q."/>
            <person name="Li G."/>
            <person name="Tian J."/>
            <person name="Gong T."/>
            <person name="Liu H."/>
            <person name="Zhang D."/>
            <person name="Fang L."/>
            <person name="Ye C."/>
            <person name="Zhang J."/>
            <person name="Hu W."/>
            <person name="Xu A."/>
            <person name="Ren Y."/>
            <person name="Zhang G."/>
            <person name="Bruford M.W."/>
            <person name="Li Q."/>
            <person name="Ma L."/>
            <person name="Guo Y."/>
            <person name="An N."/>
            <person name="Hu Y."/>
            <person name="Zheng Y."/>
            <person name="Shi Y."/>
            <person name="Li Z."/>
            <person name="Liu Q."/>
            <person name="Chen Y."/>
            <person name="Zhao J."/>
            <person name="Qu N."/>
            <person name="Zhao S."/>
            <person name="Tian F."/>
            <person name="Wang X."/>
            <person name="Wang H."/>
            <person name="Xu L."/>
            <person name="Liu X."/>
            <person name="Vinar T."/>
            <person name="Wang Y."/>
            <person name="Lam T.W."/>
            <person name="Yiu S.M."/>
            <person name="Liu S."/>
            <person name="Zhang H."/>
            <person name="Li D."/>
            <person name="Huang Y."/>
            <person name="Wang X."/>
            <person name="Yang G."/>
            <person name="Jiang Z."/>
            <person name="Wang J."/>
            <person name="Qin N."/>
            <person name="Li L."/>
            <person name="Li J."/>
            <person name="Bolund L."/>
            <person name="Kristiansen K."/>
            <person name="Wong G.K."/>
            <person name="Olson M."/>
            <person name="Zhang X."/>
            <person name="Li S."/>
            <person name="Yang H."/>
            <person name="Wang J."/>
            <person name="Wang J."/>
        </authorList>
    </citation>
    <scope>NUCLEOTIDE SEQUENCE [LARGE SCALE GENOMIC DNA]</scope>
</reference>
<dbReference type="AlphaFoldDB" id="D2HFD6"/>
<protein>
    <submittedName>
        <fullName evidence="2">Uncharacterized protein</fullName>
    </submittedName>
</protein>
<sequence>LFAGVFPRVAAISLGGFIFLGAYERARSLLLQLGRERP</sequence>
<feature type="non-terminal residue" evidence="2">
    <location>
        <position position="1"/>
    </location>
</feature>
<feature type="non-terminal residue" evidence="2">
    <location>
        <position position="38"/>
    </location>
</feature>
<organism evidence="2">
    <name type="scientific">Ailuropoda melanoleuca</name>
    <name type="common">Giant panda</name>
    <dbReference type="NCBI Taxonomy" id="9646"/>
    <lineage>
        <taxon>Eukaryota</taxon>
        <taxon>Metazoa</taxon>
        <taxon>Chordata</taxon>
        <taxon>Craniata</taxon>
        <taxon>Vertebrata</taxon>
        <taxon>Euteleostomi</taxon>
        <taxon>Mammalia</taxon>
        <taxon>Eutheria</taxon>
        <taxon>Laurasiatheria</taxon>
        <taxon>Carnivora</taxon>
        <taxon>Caniformia</taxon>
        <taxon>Ursidae</taxon>
        <taxon>Ailuropoda</taxon>
    </lineage>
</organism>